<dbReference type="Proteomes" id="UP000627205">
    <property type="component" value="Unassembled WGS sequence"/>
</dbReference>
<protein>
    <submittedName>
        <fullName evidence="1">Uncharacterized protein</fullName>
    </submittedName>
</protein>
<dbReference type="EMBL" id="BMDP01000002">
    <property type="protein sequence ID" value="GGI54435.1"/>
    <property type="molecule type" value="Genomic_DNA"/>
</dbReference>
<keyword evidence="2" id="KW-1185">Reference proteome</keyword>
<gene>
    <name evidence="1" type="ORF">GCM10011430_16090</name>
</gene>
<evidence type="ECO:0000313" key="2">
    <source>
        <dbReference type="Proteomes" id="UP000627205"/>
    </source>
</evidence>
<accession>A0A8J3B3Q4</accession>
<organism evidence="1 2">
    <name type="scientific">Oxalicibacterium solurbis</name>
    <dbReference type="NCBI Taxonomy" id="69280"/>
    <lineage>
        <taxon>Bacteria</taxon>
        <taxon>Pseudomonadati</taxon>
        <taxon>Pseudomonadota</taxon>
        <taxon>Betaproteobacteria</taxon>
        <taxon>Burkholderiales</taxon>
        <taxon>Oxalobacteraceae</taxon>
        <taxon>Oxalicibacterium</taxon>
    </lineage>
</organism>
<comment type="caution">
    <text evidence="1">The sequence shown here is derived from an EMBL/GenBank/DDBJ whole genome shotgun (WGS) entry which is preliminary data.</text>
</comment>
<name>A0A8J3B3Q4_9BURK</name>
<reference evidence="1" key="2">
    <citation type="submission" date="2020-09" db="EMBL/GenBank/DDBJ databases">
        <authorList>
            <person name="Sun Q."/>
            <person name="Sedlacek I."/>
        </authorList>
    </citation>
    <scope>NUCLEOTIDE SEQUENCE</scope>
    <source>
        <strain evidence="1">CCM 7664</strain>
    </source>
</reference>
<evidence type="ECO:0000313" key="1">
    <source>
        <dbReference type="EMBL" id="GGI54435.1"/>
    </source>
</evidence>
<dbReference type="AlphaFoldDB" id="A0A8J3B3Q4"/>
<dbReference type="RefSeq" id="WP_188420487.1">
    <property type="nucleotide sequence ID" value="NZ_BMDP01000002.1"/>
</dbReference>
<reference evidence="1" key="1">
    <citation type="journal article" date="2014" name="Int. J. Syst. Evol. Microbiol.">
        <title>Complete genome sequence of Corynebacterium casei LMG S-19264T (=DSM 44701T), isolated from a smear-ripened cheese.</title>
        <authorList>
            <consortium name="US DOE Joint Genome Institute (JGI-PGF)"/>
            <person name="Walter F."/>
            <person name="Albersmeier A."/>
            <person name="Kalinowski J."/>
            <person name="Ruckert C."/>
        </authorList>
    </citation>
    <scope>NUCLEOTIDE SEQUENCE</scope>
    <source>
        <strain evidence="1">CCM 7664</strain>
    </source>
</reference>
<sequence length="301" mass="34011">MRVFKKIISIVRSIKVIEERLEKIQRTLGRIEERQLANSPHNKFSDYEYQVSSQWGEDGLIQYLIRNVKVGSPIFIEFGVENYTESNTRFLLTNNNWSGLVIDGSPENIQYIKDDPIYWRHNLKAECAFIDKDNINELFAKNGIAGEIGLLSVDIDGNDYWVWEAIDSVNPAIVITEYNARFGAQQALTVPYDPNFVRSKAHYSMIYYGASLAALCQLGQRKGYAFVGCNTAGNNAFFVRRDLMGAALKELTPEEGFVANKFRESRDANGELTFLTVEQEQALLQTLPLVKVDSNILASGA</sequence>
<proteinExistence type="predicted"/>